<accession>A0A162JJ37</accession>
<dbReference type="InterPro" id="IPR040442">
    <property type="entry name" value="Pyrv_kinase-like_dom_sf"/>
</dbReference>
<comment type="caution">
    <text evidence="8">The sequence shown here is derived from an EMBL/GenBank/DDBJ whole genome shotgun (WGS) entry which is preliminary data.</text>
</comment>
<sequence length="290" mass="30391">MAKTNRPRRSMLYMPGANTRALDKARSLAADALILDLEDSCAPDAKDAARANVVAALAEGGYGNRELIMRVNALTTPWGHADLVAAAKSGAHGVLVPKVDGAEGVRQAEAVLRDAGAPDDLKLWVMMETPLAILRAEEVAGATPRLAGLVLGTSDLAKDLHCAHTPERLPFLASLSLCILAARAFDLAVMDGVHLDLDDEEGFARVCRQGAELGMDGKTLIHPKQLAAANEAFGPSEADIAKAGKIIAAHQAAVAEGKGVVVVDGKLVENLHVVGARRLLDMAEQIKTLG</sequence>
<evidence type="ECO:0000256" key="2">
    <source>
        <dbReference type="ARBA" id="ARBA00005568"/>
    </source>
</evidence>
<name>A0A162JJ37_9PROT</name>
<dbReference type="Pfam" id="PF03328">
    <property type="entry name" value="HpcH_HpaI"/>
    <property type="match status" value="1"/>
</dbReference>
<dbReference type="GO" id="GO:0000287">
    <property type="term" value="F:magnesium ion binding"/>
    <property type="evidence" value="ECO:0007669"/>
    <property type="project" value="TreeGrafter"/>
</dbReference>
<feature type="binding site" evidence="6">
    <location>
        <position position="155"/>
    </location>
    <ligand>
        <name>Mg(2+)</name>
        <dbReference type="ChEBI" id="CHEBI:18420"/>
    </ligand>
</feature>
<evidence type="ECO:0000259" key="7">
    <source>
        <dbReference type="Pfam" id="PF03328"/>
    </source>
</evidence>
<comment type="similarity">
    <text evidence="2">Belongs to the HpcH/HpaI aldolase family.</text>
</comment>
<dbReference type="GO" id="GO:0003824">
    <property type="term" value="F:catalytic activity"/>
    <property type="evidence" value="ECO:0007669"/>
    <property type="project" value="InterPro"/>
</dbReference>
<dbReference type="PANTHER" id="PTHR32308">
    <property type="entry name" value="LYASE BETA SUBUNIT, PUTATIVE (AFU_ORTHOLOGUE AFUA_4G13030)-RELATED"/>
    <property type="match status" value="1"/>
</dbReference>
<dbReference type="SUPFAM" id="SSF51621">
    <property type="entry name" value="Phosphoenolpyruvate/pyruvate domain"/>
    <property type="match status" value="1"/>
</dbReference>
<dbReference type="OrthoDB" id="9800547at2"/>
<dbReference type="PIRSF" id="PIRSF015582">
    <property type="entry name" value="Cit_lyase_B"/>
    <property type="match status" value="1"/>
</dbReference>
<dbReference type="EMBL" id="LPZR01000229">
    <property type="protein sequence ID" value="KYO49298.1"/>
    <property type="molecule type" value="Genomic_DNA"/>
</dbReference>
<gene>
    <name evidence="8" type="ORF">AUP44_18010</name>
</gene>
<dbReference type="PANTHER" id="PTHR32308:SF10">
    <property type="entry name" value="CITRATE LYASE SUBUNIT BETA"/>
    <property type="match status" value="1"/>
</dbReference>
<feature type="binding site" evidence="6">
    <location>
        <position position="128"/>
    </location>
    <ligand>
        <name>Mg(2+)</name>
        <dbReference type="ChEBI" id="CHEBI:18420"/>
    </ligand>
</feature>
<dbReference type="GeneID" id="97244069"/>
<evidence type="ECO:0000256" key="6">
    <source>
        <dbReference type="PIRSR" id="PIRSR015582-2"/>
    </source>
</evidence>
<keyword evidence="3 6" id="KW-0479">Metal-binding</keyword>
<evidence type="ECO:0000256" key="4">
    <source>
        <dbReference type="ARBA" id="ARBA00022842"/>
    </source>
</evidence>
<evidence type="ECO:0000313" key="9">
    <source>
        <dbReference type="Proteomes" id="UP000075787"/>
    </source>
</evidence>
<dbReference type="Gene3D" id="3.20.20.60">
    <property type="entry name" value="Phosphoenolpyruvate-binding domains"/>
    <property type="match status" value="1"/>
</dbReference>
<reference evidence="8 9" key="1">
    <citation type="submission" date="2015-12" db="EMBL/GenBank/DDBJ databases">
        <title>Genome sequence of Tistrella mobilis MCCC 1A02139.</title>
        <authorList>
            <person name="Lu L."/>
            <person name="Lai Q."/>
            <person name="Shao Z."/>
            <person name="Qian P."/>
        </authorList>
    </citation>
    <scope>NUCLEOTIDE SEQUENCE [LARGE SCALE GENOMIC DNA]</scope>
    <source>
        <strain evidence="8 9">MCCC 1A02139</strain>
    </source>
</reference>
<dbReference type="AlphaFoldDB" id="A0A162JJ37"/>
<comment type="cofactor">
    <cofactor evidence="1">
        <name>Mg(2+)</name>
        <dbReference type="ChEBI" id="CHEBI:18420"/>
    </cofactor>
</comment>
<proteinExistence type="inferred from homology"/>
<evidence type="ECO:0000256" key="3">
    <source>
        <dbReference type="ARBA" id="ARBA00022723"/>
    </source>
</evidence>
<dbReference type="RefSeq" id="WP_062770486.1">
    <property type="nucleotide sequence ID" value="NZ_CP121027.1"/>
</dbReference>
<feature type="binding site" evidence="5">
    <location>
        <position position="70"/>
    </location>
    <ligand>
        <name>substrate</name>
    </ligand>
</feature>
<protein>
    <submittedName>
        <fullName evidence="8">Malyl-CoA thiolesterase</fullName>
    </submittedName>
</protein>
<evidence type="ECO:0000313" key="8">
    <source>
        <dbReference type="EMBL" id="KYO49298.1"/>
    </source>
</evidence>
<evidence type="ECO:0000256" key="1">
    <source>
        <dbReference type="ARBA" id="ARBA00001946"/>
    </source>
</evidence>
<keyword evidence="4 6" id="KW-0460">Magnesium</keyword>
<organism evidence="8 9">
    <name type="scientific">Tistrella mobilis</name>
    <dbReference type="NCBI Taxonomy" id="171437"/>
    <lineage>
        <taxon>Bacteria</taxon>
        <taxon>Pseudomonadati</taxon>
        <taxon>Pseudomonadota</taxon>
        <taxon>Alphaproteobacteria</taxon>
        <taxon>Geminicoccales</taxon>
        <taxon>Geminicoccaceae</taxon>
        <taxon>Tistrella</taxon>
    </lineage>
</organism>
<dbReference type="InterPro" id="IPR005000">
    <property type="entry name" value="Aldolase/citrate-lyase_domain"/>
</dbReference>
<dbReference type="Proteomes" id="UP000075787">
    <property type="component" value="Unassembled WGS sequence"/>
</dbReference>
<dbReference type="InterPro" id="IPR015813">
    <property type="entry name" value="Pyrv/PenolPyrv_kinase-like_dom"/>
</dbReference>
<evidence type="ECO:0000256" key="5">
    <source>
        <dbReference type="PIRSR" id="PIRSR015582-1"/>
    </source>
</evidence>
<dbReference type="InterPro" id="IPR011206">
    <property type="entry name" value="Citrate_lyase_beta/mcl1/mcl2"/>
</dbReference>
<dbReference type="GO" id="GO:0006107">
    <property type="term" value="P:oxaloacetate metabolic process"/>
    <property type="evidence" value="ECO:0007669"/>
    <property type="project" value="TreeGrafter"/>
</dbReference>
<feature type="binding site" evidence="5">
    <location>
        <position position="128"/>
    </location>
    <ligand>
        <name>substrate</name>
    </ligand>
</feature>
<feature type="domain" description="HpcH/HpaI aldolase/citrate lyase" evidence="7">
    <location>
        <begin position="9"/>
        <end position="223"/>
    </location>
</feature>